<name>A0A167KAX7_CALVF</name>
<keyword evidence="1" id="KW-0812">Transmembrane</keyword>
<keyword evidence="1" id="KW-0472">Membrane</keyword>
<dbReference type="Proteomes" id="UP000076738">
    <property type="component" value="Unassembled WGS sequence"/>
</dbReference>
<dbReference type="AlphaFoldDB" id="A0A167KAX7"/>
<dbReference type="EMBL" id="KV417294">
    <property type="protein sequence ID" value="KZO94452.1"/>
    <property type="molecule type" value="Genomic_DNA"/>
</dbReference>
<keyword evidence="3" id="KW-1185">Reference proteome</keyword>
<proteinExistence type="predicted"/>
<gene>
    <name evidence="2" type="ORF">CALVIDRAFT_538907</name>
</gene>
<dbReference type="Gene3D" id="1.20.58.340">
    <property type="entry name" value="Magnesium transport protein CorA, transmembrane region"/>
    <property type="match status" value="1"/>
</dbReference>
<dbReference type="OrthoDB" id="3055571at2759"/>
<organism evidence="2 3">
    <name type="scientific">Calocera viscosa (strain TUFC12733)</name>
    <dbReference type="NCBI Taxonomy" id="1330018"/>
    <lineage>
        <taxon>Eukaryota</taxon>
        <taxon>Fungi</taxon>
        <taxon>Dikarya</taxon>
        <taxon>Basidiomycota</taxon>
        <taxon>Agaricomycotina</taxon>
        <taxon>Dacrymycetes</taxon>
        <taxon>Dacrymycetales</taxon>
        <taxon>Dacrymycetaceae</taxon>
        <taxon>Calocera</taxon>
    </lineage>
</organism>
<feature type="transmembrane region" description="Helical" evidence="1">
    <location>
        <begin position="127"/>
        <end position="144"/>
    </location>
</feature>
<evidence type="ECO:0008006" key="4">
    <source>
        <dbReference type="Google" id="ProtNLM"/>
    </source>
</evidence>
<feature type="transmembrane region" description="Helical" evidence="1">
    <location>
        <begin position="25"/>
        <end position="43"/>
    </location>
</feature>
<feature type="transmembrane region" description="Helical" evidence="1">
    <location>
        <begin position="164"/>
        <end position="185"/>
    </location>
</feature>
<evidence type="ECO:0000313" key="2">
    <source>
        <dbReference type="EMBL" id="KZO94452.1"/>
    </source>
</evidence>
<reference evidence="2 3" key="1">
    <citation type="journal article" date="2016" name="Mol. Biol. Evol.">
        <title>Comparative Genomics of Early-Diverging Mushroom-Forming Fungi Provides Insights into the Origins of Lignocellulose Decay Capabilities.</title>
        <authorList>
            <person name="Nagy L.G."/>
            <person name="Riley R."/>
            <person name="Tritt A."/>
            <person name="Adam C."/>
            <person name="Daum C."/>
            <person name="Floudas D."/>
            <person name="Sun H."/>
            <person name="Yadav J.S."/>
            <person name="Pangilinan J."/>
            <person name="Larsson K.H."/>
            <person name="Matsuura K."/>
            <person name="Barry K."/>
            <person name="Labutti K."/>
            <person name="Kuo R."/>
            <person name="Ohm R.A."/>
            <person name="Bhattacharya S.S."/>
            <person name="Shirouzu T."/>
            <person name="Yoshinaga Y."/>
            <person name="Martin F.M."/>
            <person name="Grigoriev I.V."/>
            <person name="Hibbett D.S."/>
        </authorList>
    </citation>
    <scope>NUCLEOTIDE SEQUENCE [LARGE SCALE GENOMIC DNA]</scope>
    <source>
        <strain evidence="2 3">TUFC12733</strain>
    </source>
</reference>
<keyword evidence="1" id="KW-1133">Transmembrane helix</keyword>
<dbReference type="STRING" id="1330018.A0A167KAX7"/>
<evidence type="ECO:0000313" key="3">
    <source>
        <dbReference type="Proteomes" id="UP000076738"/>
    </source>
</evidence>
<sequence length="197" mass="22452">MPKSAQPFIDFEKAIIFINTLSTDLALMELLLASLIELCNRLLSLMNLIHRYKGNSSTPTEATQQLSRSTSMLRNDILYTCSLNEALLRRIRQLQQKIQIQLTVVNALIAQRDNIAIKSDSTSMKSIAVLTMFFLPSTLVASLFSMPLFNWNAGPEESVTGTRAWIYLAVTLPLTAFVLCLWWLWSWYIDHQHSRKA</sequence>
<protein>
    <recommendedName>
        <fullName evidence="4">Cora-domain-containing protein</fullName>
    </recommendedName>
</protein>
<evidence type="ECO:0000256" key="1">
    <source>
        <dbReference type="SAM" id="Phobius"/>
    </source>
</evidence>
<accession>A0A167KAX7</accession>